<dbReference type="InterPro" id="IPR010415">
    <property type="entry name" value="LpxI_C"/>
</dbReference>
<sequence>MSDAGGPIGLIAGSGRLPMLVAQGIRRAGDRLVVVGIRGQADPALKGLAESFHWAGIVRVGRWIRLLRRGGVRRAVMVGGVRKAAMYSPLRLLRYVPDVRTLRMWYRKCRHDHRDGVLLLAVTDELASEGIEIMSSVEYCQEHLADEGLMTRTPVPRGAAKDAQFGFEIARRSAELDIGQAVAVKEGDIIAVEAMEGTEEMIRRAGQLCRQGGWTLVKVARPNQDMRFDVPTVGPDTIRQLKAARAGCLVLEAGRTLVLDKPETLDLADDMGIAVLGVRRKTGNANDRED</sequence>
<evidence type="ECO:0000259" key="1">
    <source>
        <dbReference type="Pfam" id="PF06230"/>
    </source>
</evidence>
<feature type="domain" description="LpxI C-terminal" evidence="1">
    <location>
        <begin position="147"/>
        <end position="275"/>
    </location>
</feature>
<protein>
    <recommendedName>
        <fullName evidence="4">LpxI C-terminal domain-containing protein</fullName>
    </recommendedName>
</protein>
<dbReference type="EMBL" id="LAZR01034041">
    <property type="protein sequence ID" value="KKL46409.1"/>
    <property type="molecule type" value="Genomic_DNA"/>
</dbReference>
<dbReference type="InterPro" id="IPR043167">
    <property type="entry name" value="LpxI_C_sf"/>
</dbReference>
<dbReference type="InterPro" id="IPR041255">
    <property type="entry name" value="LpxI_N"/>
</dbReference>
<feature type="domain" description="LpxI N-terminal" evidence="2">
    <location>
        <begin position="8"/>
        <end position="142"/>
    </location>
</feature>
<reference evidence="3" key="1">
    <citation type="journal article" date="2015" name="Nature">
        <title>Complex archaea that bridge the gap between prokaryotes and eukaryotes.</title>
        <authorList>
            <person name="Spang A."/>
            <person name="Saw J.H."/>
            <person name="Jorgensen S.L."/>
            <person name="Zaremba-Niedzwiedzka K."/>
            <person name="Martijn J."/>
            <person name="Lind A.E."/>
            <person name="van Eijk R."/>
            <person name="Schleper C."/>
            <person name="Guy L."/>
            <person name="Ettema T.J."/>
        </authorList>
    </citation>
    <scope>NUCLEOTIDE SEQUENCE</scope>
</reference>
<accession>A0A0F9CBG9</accession>
<name>A0A0F9CBG9_9ZZZZ</name>
<dbReference type="InterPro" id="IPR053174">
    <property type="entry name" value="LpxI"/>
</dbReference>
<evidence type="ECO:0008006" key="4">
    <source>
        <dbReference type="Google" id="ProtNLM"/>
    </source>
</evidence>
<dbReference type="PANTHER" id="PTHR39962">
    <property type="entry name" value="BLL4848 PROTEIN"/>
    <property type="match status" value="1"/>
</dbReference>
<proteinExistence type="predicted"/>
<organism evidence="3">
    <name type="scientific">marine sediment metagenome</name>
    <dbReference type="NCBI Taxonomy" id="412755"/>
    <lineage>
        <taxon>unclassified sequences</taxon>
        <taxon>metagenomes</taxon>
        <taxon>ecological metagenomes</taxon>
    </lineage>
</organism>
<gene>
    <name evidence="3" type="ORF">LCGC14_2345850</name>
</gene>
<dbReference type="PANTHER" id="PTHR39962:SF1">
    <property type="entry name" value="LPXI FAMILY PROTEIN"/>
    <property type="match status" value="1"/>
</dbReference>
<dbReference type="AlphaFoldDB" id="A0A0F9CBG9"/>
<dbReference type="Gene3D" id="3.40.50.20">
    <property type="match status" value="1"/>
</dbReference>
<evidence type="ECO:0000259" key="2">
    <source>
        <dbReference type="Pfam" id="PF17930"/>
    </source>
</evidence>
<dbReference type="Pfam" id="PF06230">
    <property type="entry name" value="LpxI_C"/>
    <property type="match status" value="1"/>
</dbReference>
<comment type="caution">
    <text evidence="3">The sequence shown here is derived from an EMBL/GenBank/DDBJ whole genome shotgun (WGS) entry which is preliminary data.</text>
</comment>
<evidence type="ECO:0000313" key="3">
    <source>
        <dbReference type="EMBL" id="KKL46409.1"/>
    </source>
</evidence>
<dbReference type="Gene3D" id="3.40.140.80">
    <property type="match status" value="1"/>
</dbReference>
<dbReference type="Pfam" id="PF17930">
    <property type="entry name" value="LpxI_N"/>
    <property type="match status" value="1"/>
</dbReference>